<dbReference type="RefSeq" id="WP_240488442.1">
    <property type="nucleotide sequence ID" value="NZ_CP012333.1"/>
</dbReference>
<sequence length="134" mass="14513">MLAPLVLVVDDFEDSREMYAEYLSFAGYRVEQASDGAEAVERVCELHPDLVVMDLALPALDGCEATRAIKDNPETRDVKVLVVTGHTLPSHLKRAREAGADEVLTKPLLPVELVAAVERLLESDGIARSADDAG</sequence>
<dbReference type="SUPFAM" id="SSF52172">
    <property type="entry name" value="CheY-like"/>
    <property type="match status" value="1"/>
</dbReference>
<evidence type="ECO:0000313" key="5">
    <source>
        <dbReference type="Proteomes" id="UP000064967"/>
    </source>
</evidence>
<accession>A0A0K1PQS6</accession>
<dbReference type="PANTHER" id="PTHR44591:SF23">
    <property type="entry name" value="CHEY SUBFAMILY"/>
    <property type="match status" value="1"/>
</dbReference>
<keyword evidence="1 2" id="KW-0597">Phosphoprotein</keyword>
<reference evidence="4 5" key="1">
    <citation type="submission" date="2015-08" db="EMBL/GenBank/DDBJ databases">
        <authorList>
            <person name="Babu N.S."/>
            <person name="Beckwith C.J."/>
            <person name="Beseler K.G."/>
            <person name="Brison A."/>
            <person name="Carone J.V."/>
            <person name="Caskin T.P."/>
            <person name="Diamond M."/>
            <person name="Durham M.E."/>
            <person name="Foxe J.M."/>
            <person name="Go M."/>
            <person name="Henderson B.A."/>
            <person name="Jones I.B."/>
            <person name="McGettigan J.A."/>
            <person name="Micheletti S.J."/>
            <person name="Nasrallah M.E."/>
            <person name="Ortiz D."/>
            <person name="Piller C.R."/>
            <person name="Privatt S.R."/>
            <person name="Schneider S.L."/>
            <person name="Sharp S."/>
            <person name="Smith T.C."/>
            <person name="Stanton J.D."/>
            <person name="Ullery H.E."/>
            <person name="Wilson R.J."/>
            <person name="Serrano M.G."/>
            <person name="Buck G."/>
            <person name="Lee V."/>
            <person name="Wang Y."/>
            <person name="Carvalho R."/>
            <person name="Voegtly L."/>
            <person name="Shi R."/>
            <person name="Duckworth R."/>
            <person name="Johnson A."/>
            <person name="Loviza R."/>
            <person name="Walstead R."/>
            <person name="Shah Z."/>
            <person name="Kiflezghi M."/>
            <person name="Wade K."/>
            <person name="Ball S.L."/>
            <person name="Bradley K.W."/>
            <person name="Asai D.J."/>
            <person name="Bowman C.A."/>
            <person name="Russell D.A."/>
            <person name="Pope W.H."/>
            <person name="Jacobs-Sera D."/>
            <person name="Hendrix R.W."/>
            <person name="Hatfull G.F."/>
        </authorList>
    </citation>
    <scope>NUCLEOTIDE SEQUENCE [LARGE SCALE GENOMIC DNA]</scope>
    <source>
        <strain evidence="4 5">DSM 27648</strain>
    </source>
</reference>
<protein>
    <submittedName>
        <fullName evidence="4">Putative two-component system response regulator</fullName>
    </submittedName>
</protein>
<dbReference type="InterPro" id="IPR001789">
    <property type="entry name" value="Sig_transdc_resp-reg_receiver"/>
</dbReference>
<feature type="modified residue" description="4-aspartylphosphate" evidence="2">
    <location>
        <position position="54"/>
    </location>
</feature>
<keyword evidence="5" id="KW-1185">Reference proteome</keyword>
<evidence type="ECO:0000259" key="3">
    <source>
        <dbReference type="PROSITE" id="PS50110"/>
    </source>
</evidence>
<dbReference type="STRING" id="1391654.AKJ09_02547"/>
<name>A0A0K1PQS6_9BACT</name>
<dbReference type="SMART" id="SM00448">
    <property type="entry name" value="REC"/>
    <property type="match status" value="1"/>
</dbReference>
<proteinExistence type="predicted"/>
<dbReference type="Gene3D" id="3.40.50.2300">
    <property type="match status" value="1"/>
</dbReference>
<gene>
    <name evidence="4" type="ORF">AKJ09_02547</name>
</gene>
<evidence type="ECO:0000256" key="2">
    <source>
        <dbReference type="PROSITE-ProRule" id="PRU00169"/>
    </source>
</evidence>
<evidence type="ECO:0000256" key="1">
    <source>
        <dbReference type="ARBA" id="ARBA00022553"/>
    </source>
</evidence>
<dbReference type="EMBL" id="CP012333">
    <property type="protein sequence ID" value="AKU95883.1"/>
    <property type="molecule type" value="Genomic_DNA"/>
</dbReference>
<dbReference type="InterPro" id="IPR050595">
    <property type="entry name" value="Bact_response_regulator"/>
</dbReference>
<dbReference type="AlphaFoldDB" id="A0A0K1PQS6"/>
<dbReference type="PROSITE" id="PS50110">
    <property type="entry name" value="RESPONSE_REGULATORY"/>
    <property type="match status" value="1"/>
</dbReference>
<evidence type="ECO:0000313" key="4">
    <source>
        <dbReference type="EMBL" id="AKU95883.1"/>
    </source>
</evidence>
<feature type="domain" description="Response regulatory" evidence="3">
    <location>
        <begin position="5"/>
        <end position="121"/>
    </location>
</feature>
<dbReference type="PANTHER" id="PTHR44591">
    <property type="entry name" value="STRESS RESPONSE REGULATOR PROTEIN 1"/>
    <property type="match status" value="1"/>
</dbReference>
<organism evidence="4 5">
    <name type="scientific">Labilithrix luteola</name>
    <dbReference type="NCBI Taxonomy" id="1391654"/>
    <lineage>
        <taxon>Bacteria</taxon>
        <taxon>Pseudomonadati</taxon>
        <taxon>Myxococcota</taxon>
        <taxon>Polyangia</taxon>
        <taxon>Polyangiales</taxon>
        <taxon>Labilitrichaceae</taxon>
        <taxon>Labilithrix</taxon>
    </lineage>
</organism>
<dbReference type="KEGG" id="llu:AKJ09_02547"/>
<dbReference type="InterPro" id="IPR011006">
    <property type="entry name" value="CheY-like_superfamily"/>
</dbReference>
<dbReference type="GO" id="GO:0000160">
    <property type="term" value="P:phosphorelay signal transduction system"/>
    <property type="evidence" value="ECO:0007669"/>
    <property type="project" value="InterPro"/>
</dbReference>
<dbReference type="Proteomes" id="UP000064967">
    <property type="component" value="Chromosome"/>
</dbReference>
<dbReference type="Pfam" id="PF00072">
    <property type="entry name" value="Response_reg"/>
    <property type="match status" value="1"/>
</dbReference>